<keyword evidence="2" id="KW-1185">Reference proteome</keyword>
<evidence type="ECO:0000313" key="1">
    <source>
        <dbReference type="EMBL" id="GJT26516.1"/>
    </source>
</evidence>
<organism evidence="1 2">
    <name type="scientific">Tanacetum coccineum</name>
    <dbReference type="NCBI Taxonomy" id="301880"/>
    <lineage>
        <taxon>Eukaryota</taxon>
        <taxon>Viridiplantae</taxon>
        <taxon>Streptophyta</taxon>
        <taxon>Embryophyta</taxon>
        <taxon>Tracheophyta</taxon>
        <taxon>Spermatophyta</taxon>
        <taxon>Magnoliopsida</taxon>
        <taxon>eudicotyledons</taxon>
        <taxon>Gunneridae</taxon>
        <taxon>Pentapetalae</taxon>
        <taxon>asterids</taxon>
        <taxon>campanulids</taxon>
        <taxon>Asterales</taxon>
        <taxon>Asteraceae</taxon>
        <taxon>Asteroideae</taxon>
        <taxon>Anthemideae</taxon>
        <taxon>Anthemidinae</taxon>
        <taxon>Tanacetum</taxon>
    </lineage>
</organism>
<dbReference type="Proteomes" id="UP001151760">
    <property type="component" value="Unassembled WGS sequence"/>
</dbReference>
<proteinExistence type="predicted"/>
<reference evidence="1" key="1">
    <citation type="journal article" date="2022" name="Int. J. Mol. Sci.">
        <title>Draft Genome of Tanacetum Coccineum: Genomic Comparison of Closely Related Tanacetum-Family Plants.</title>
        <authorList>
            <person name="Yamashiro T."/>
            <person name="Shiraishi A."/>
            <person name="Nakayama K."/>
            <person name="Satake H."/>
        </authorList>
    </citation>
    <scope>NUCLEOTIDE SEQUENCE</scope>
</reference>
<name>A0ABQ5CHF5_9ASTR</name>
<dbReference type="EMBL" id="BQNB010014299">
    <property type="protein sequence ID" value="GJT26516.1"/>
    <property type="molecule type" value="Genomic_DNA"/>
</dbReference>
<evidence type="ECO:0000313" key="2">
    <source>
        <dbReference type="Proteomes" id="UP001151760"/>
    </source>
</evidence>
<gene>
    <name evidence="1" type="ORF">Tco_0906791</name>
</gene>
<sequence length="156" mass="17138">MGDHISGKNEQTKLGSTQFWVLNCVARMVWLKERSDGTVGLNRLGVTKIVLLGLESVPLTSRFIGCVQQDELPSSVELDFQARLDGGRDTSKLPQDSLAFGSRSLPLADWSNVHLVTGLKHGHKNFRLRSKVDAIMRGISSGKSLKRVHASDKDSP</sequence>
<protein>
    <submittedName>
        <fullName evidence="1">Uncharacterized protein</fullName>
    </submittedName>
</protein>
<accession>A0ABQ5CHF5</accession>
<reference evidence="1" key="2">
    <citation type="submission" date="2022-01" db="EMBL/GenBank/DDBJ databases">
        <authorList>
            <person name="Yamashiro T."/>
            <person name="Shiraishi A."/>
            <person name="Satake H."/>
            <person name="Nakayama K."/>
        </authorList>
    </citation>
    <scope>NUCLEOTIDE SEQUENCE</scope>
</reference>
<comment type="caution">
    <text evidence="1">The sequence shown here is derived from an EMBL/GenBank/DDBJ whole genome shotgun (WGS) entry which is preliminary data.</text>
</comment>